<dbReference type="GO" id="GO:0008137">
    <property type="term" value="F:NADH dehydrogenase (ubiquinone) activity"/>
    <property type="evidence" value="ECO:0007669"/>
    <property type="project" value="UniProtKB-UniRule"/>
</dbReference>
<feature type="transmembrane region" description="Helical" evidence="9">
    <location>
        <begin position="62"/>
        <end position="84"/>
    </location>
</feature>
<evidence type="ECO:0000313" key="10">
    <source>
        <dbReference type="EMBL" id="CAX65568.1"/>
    </source>
</evidence>
<keyword evidence="9" id="KW-0679">Respiratory chain</keyword>
<dbReference type="Pfam" id="PF00507">
    <property type="entry name" value="Oxidored_q4"/>
    <property type="match status" value="1"/>
</dbReference>
<dbReference type="Gene3D" id="1.20.58.1610">
    <property type="entry name" value="NADH:ubiquinone/plastoquinone oxidoreductase, chain 3"/>
    <property type="match status" value="1"/>
</dbReference>
<dbReference type="PANTHER" id="PTHR11058">
    <property type="entry name" value="NADH-UBIQUINONE OXIDOREDUCTASE CHAIN 3"/>
    <property type="match status" value="1"/>
</dbReference>
<feature type="transmembrane region" description="Helical" evidence="9">
    <location>
        <begin position="6"/>
        <end position="26"/>
    </location>
</feature>
<keyword evidence="7 9" id="KW-0472">Membrane</keyword>
<dbReference type="EC" id="7.1.1.2" evidence="9"/>
<evidence type="ECO:0000256" key="6">
    <source>
        <dbReference type="ARBA" id="ARBA00022989"/>
    </source>
</evidence>
<keyword evidence="9" id="KW-1278">Translocase</keyword>
<dbReference type="InterPro" id="IPR038430">
    <property type="entry name" value="NDAH_ubi_oxred_su3_sf"/>
</dbReference>
<comment type="function">
    <text evidence="9">Core subunit of the mitochondrial membrane respiratory chain NADH dehydrogenase (Complex I) which catalyzes electron transfer from NADH through the respiratory chain, using ubiquinone as an electron acceptor. Essential for the catalytic activity of complex I.</text>
</comment>
<dbReference type="GO" id="GO:0031966">
    <property type="term" value="C:mitochondrial membrane"/>
    <property type="evidence" value="ECO:0007669"/>
    <property type="project" value="UniProtKB-SubCell"/>
</dbReference>
<sequence>MLYGGVVGGGYVMGLMLTFLVVFIGFREVLGMDFYKDLGFVCGYECGFEAFESDSEGYSIQFFVIGLSFMLFDLEICLLMPLVYSGWGYGGAYYMGYFFLMLVLMVFLYELESGAFGW</sequence>
<geneLocation type="mitochondrion" evidence="10"/>
<gene>
    <name evidence="10" type="primary">nd3</name>
</gene>
<dbReference type="EMBL" id="FN296153">
    <property type="protein sequence ID" value="CAX65568.1"/>
    <property type="molecule type" value="Genomic_DNA"/>
</dbReference>
<dbReference type="AlphaFoldDB" id="D1GKY1"/>
<comment type="subcellular location">
    <subcellularLocation>
        <location evidence="1">Membrane</location>
    </subcellularLocation>
    <subcellularLocation>
        <location evidence="9">Mitochondrion membrane</location>
        <topology evidence="9">Multi-pass membrane protein</topology>
    </subcellularLocation>
</comment>
<comment type="similarity">
    <text evidence="2 9">Belongs to the complex I subunit 3 family.</text>
</comment>
<evidence type="ECO:0000256" key="5">
    <source>
        <dbReference type="ARBA" id="ARBA00022692"/>
    </source>
</evidence>
<comment type="catalytic activity">
    <reaction evidence="8 9">
        <text>a ubiquinone + NADH + 5 H(+)(in) = a ubiquinol + NAD(+) + 4 H(+)(out)</text>
        <dbReference type="Rhea" id="RHEA:29091"/>
        <dbReference type="Rhea" id="RHEA-COMP:9565"/>
        <dbReference type="Rhea" id="RHEA-COMP:9566"/>
        <dbReference type="ChEBI" id="CHEBI:15378"/>
        <dbReference type="ChEBI" id="CHEBI:16389"/>
        <dbReference type="ChEBI" id="CHEBI:17976"/>
        <dbReference type="ChEBI" id="CHEBI:57540"/>
        <dbReference type="ChEBI" id="CHEBI:57945"/>
        <dbReference type="EC" id="7.1.1.2"/>
    </reaction>
</comment>
<keyword evidence="9" id="KW-0249">Electron transport</keyword>
<dbReference type="GeneID" id="8656075"/>
<evidence type="ECO:0000256" key="1">
    <source>
        <dbReference type="ARBA" id="ARBA00004370"/>
    </source>
</evidence>
<evidence type="ECO:0000256" key="9">
    <source>
        <dbReference type="RuleBase" id="RU003640"/>
    </source>
</evidence>
<reference evidence="10" key="1">
    <citation type="journal article" date="2009" name="BMC Genomics">
        <title>Tunicate mitogenomics and phylogenetics: peculiarities of the Herdmania momus mitochondrial genome and support for the new chordate phylogeny.</title>
        <authorList>
            <person name="Singh T.R."/>
            <person name="Tsagkogeorga G."/>
            <person name="Delsuc F."/>
            <person name="Blanquart S."/>
            <person name="Shenkar N."/>
            <person name="Loya Y."/>
            <person name="Douzery E.J."/>
            <person name="Huchon D."/>
        </authorList>
    </citation>
    <scope>NUCLEOTIDE SEQUENCE</scope>
</reference>
<evidence type="ECO:0000256" key="3">
    <source>
        <dbReference type="ARBA" id="ARBA00021007"/>
    </source>
</evidence>
<dbReference type="RefSeq" id="YP_003331106.1">
    <property type="nucleotide sequence ID" value="NC_013561.1"/>
</dbReference>
<feature type="transmembrane region" description="Helical" evidence="9">
    <location>
        <begin position="90"/>
        <end position="109"/>
    </location>
</feature>
<dbReference type="GO" id="GO:0030964">
    <property type="term" value="C:NADH dehydrogenase complex"/>
    <property type="evidence" value="ECO:0007669"/>
    <property type="project" value="TreeGrafter"/>
</dbReference>
<keyword evidence="9 10" id="KW-0496">Mitochondrion</keyword>
<keyword evidence="4 9" id="KW-0813">Transport</keyword>
<proteinExistence type="inferred from homology"/>
<reference evidence="10" key="2">
    <citation type="submission" date="2009-03" db="EMBL/GenBank/DDBJ databases">
        <authorList>
            <person name="Singh T."/>
        </authorList>
    </citation>
    <scope>NUCLEOTIDE SEQUENCE</scope>
</reference>
<accession>D1GKY1</accession>
<evidence type="ECO:0000256" key="2">
    <source>
        <dbReference type="ARBA" id="ARBA00008472"/>
    </source>
</evidence>
<keyword evidence="5 9" id="KW-0812">Transmembrane</keyword>
<organism evidence="10">
    <name type="scientific">Herdmania momus</name>
    <name type="common">Brown sea squirt</name>
    <name type="synonym">Cynthia momus</name>
    <dbReference type="NCBI Taxonomy" id="7733"/>
    <lineage>
        <taxon>Eukaryota</taxon>
        <taxon>Metazoa</taxon>
        <taxon>Chordata</taxon>
        <taxon>Tunicata</taxon>
        <taxon>Ascidiacea</taxon>
        <taxon>Stolidobranchia</taxon>
        <taxon>Pyuridae</taxon>
        <taxon>Herdmania</taxon>
    </lineage>
</organism>
<dbReference type="PANTHER" id="PTHR11058:SF9">
    <property type="entry name" value="NADH-UBIQUINONE OXIDOREDUCTASE CHAIN 3"/>
    <property type="match status" value="1"/>
</dbReference>
<keyword evidence="9" id="KW-0830">Ubiquinone</keyword>
<keyword evidence="6 9" id="KW-1133">Transmembrane helix</keyword>
<evidence type="ECO:0000256" key="4">
    <source>
        <dbReference type="ARBA" id="ARBA00022448"/>
    </source>
</evidence>
<evidence type="ECO:0000256" key="7">
    <source>
        <dbReference type="ARBA" id="ARBA00023136"/>
    </source>
</evidence>
<keyword evidence="9" id="KW-0520">NAD</keyword>
<name>D1GKY1_HERMO</name>
<protein>
    <recommendedName>
        <fullName evidence="3 9">NADH-ubiquinone oxidoreductase chain 3</fullName>
        <ecNumber evidence="9">7.1.1.2</ecNumber>
    </recommendedName>
</protein>
<dbReference type="CTD" id="4537"/>
<dbReference type="InterPro" id="IPR000440">
    <property type="entry name" value="NADH_UbQ/plastoQ_OxRdtase_su3"/>
</dbReference>
<evidence type="ECO:0000256" key="8">
    <source>
        <dbReference type="ARBA" id="ARBA00049551"/>
    </source>
</evidence>